<evidence type="ECO:0000256" key="2">
    <source>
        <dbReference type="ARBA" id="ARBA00002788"/>
    </source>
</evidence>
<evidence type="ECO:0000313" key="7">
    <source>
        <dbReference type="EMBL" id="CUM82116.1"/>
    </source>
</evidence>
<dbReference type="GO" id="GO:0009401">
    <property type="term" value="P:phosphoenolpyruvate-dependent sugar phosphotransferase system"/>
    <property type="evidence" value="ECO:0007669"/>
    <property type="project" value="InterPro"/>
</dbReference>
<evidence type="ECO:0000313" key="12">
    <source>
        <dbReference type="EMBL" id="RHK32139.1"/>
    </source>
</evidence>
<dbReference type="InterPro" id="IPR004701">
    <property type="entry name" value="PTS_EIIA_man-typ"/>
</dbReference>
<dbReference type="GO" id="GO:0047324">
    <property type="term" value="F:phosphoenolpyruvate-glycerone phosphotransferase activity"/>
    <property type="evidence" value="ECO:0007669"/>
    <property type="project" value="UniProtKB-EC"/>
</dbReference>
<evidence type="ECO:0000313" key="18">
    <source>
        <dbReference type="Proteomes" id="UP000286561"/>
    </source>
</evidence>
<evidence type="ECO:0000313" key="10">
    <source>
        <dbReference type="EMBL" id="RGZ85901.1"/>
    </source>
</evidence>
<dbReference type="Pfam" id="PF03610">
    <property type="entry name" value="EIIA-man"/>
    <property type="match status" value="1"/>
</dbReference>
<reference evidence="13 14" key="1">
    <citation type="submission" date="2015-09" db="EMBL/GenBank/DDBJ databases">
        <authorList>
            <consortium name="Pathogen Informatics"/>
        </authorList>
    </citation>
    <scope>NUCLEOTIDE SEQUENCE [LARGE SCALE GENOMIC DNA]</scope>
    <source>
        <strain evidence="8 14">2789STDY5834835</strain>
        <strain evidence="7 13">2789STDY5834966</strain>
    </source>
</reference>
<comment type="subunit">
    <text evidence="5">Homodimer. The dihydroxyacetone kinase complex is composed of a homodimer of DhaM, a homodimer of DhaK and the subunit DhaL.</text>
</comment>
<organism evidence="7 13">
    <name type="scientific">Anaerobutyricum hallii</name>
    <dbReference type="NCBI Taxonomy" id="39488"/>
    <lineage>
        <taxon>Bacteria</taxon>
        <taxon>Bacillati</taxon>
        <taxon>Bacillota</taxon>
        <taxon>Clostridia</taxon>
        <taxon>Lachnospirales</taxon>
        <taxon>Lachnospiraceae</taxon>
        <taxon>Anaerobutyricum</taxon>
    </lineage>
</organism>
<dbReference type="EMBL" id="CYYC01000004">
    <property type="protein sequence ID" value="CUM82116.1"/>
    <property type="molecule type" value="Genomic_DNA"/>
</dbReference>
<accession>A0A173RWI0</accession>
<dbReference type="Proteomes" id="UP000283497">
    <property type="component" value="Unassembled WGS sequence"/>
</dbReference>
<dbReference type="GO" id="GO:0016020">
    <property type="term" value="C:membrane"/>
    <property type="evidence" value="ECO:0007669"/>
    <property type="project" value="InterPro"/>
</dbReference>
<keyword evidence="7" id="KW-0418">Kinase</keyword>
<protein>
    <recommendedName>
        <fullName evidence="3">phosphoenolpyruvate--glycerone phosphotransferase</fullName>
        <ecNumber evidence="3">2.7.1.121</ecNumber>
    </recommendedName>
</protein>
<name>A0A173RWI0_9FIRM</name>
<evidence type="ECO:0000256" key="5">
    <source>
        <dbReference type="ARBA" id="ARBA00046577"/>
    </source>
</evidence>
<evidence type="ECO:0000256" key="3">
    <source>
        <dbReference type="ARBA" id="ARBA00012095"/>
    </source>
</evidence>
<evidence type="ECO:0000313" key="14">
    <source>
        <dbReference type="Proteomes" id="UP000095679"/>
    </source>
</evidence>
<evidence type="ECO:0000256" key="1">
    <source>
        <dbReference type="ARBA" id="ARBA00001113"/>
    </source>
</evidence>
<evidence type="ECO:0000313" key="11">
    <source>
        <dbReference type="EMBL" id="RHC66370.1"/>
    </source>
</evidence>
<dbReference type="EMBL" id="CYZL01000033">
    <property type="protein sequence ID" value="CUO96810.1"/>
    <property type="molecule type" value="Genomic_DNA"/>
</dbReference>
<dbReference type="EC" id="2.7.1.121" evidence="3"/>
<keyword evidence="17" id="KW-1185">Reference proteome</keyword>
<reference evidence="15 16" key="2">
    <citation type="submission" date="2018-08" db="EMBL/GenBank/DDBJ databases">
        <title>A genome reference for cultivated species of the human gut microbiota.</title>
        <authorList>
            <person name="Zou Y."/>
            <person name="Xue W."/>
            <person name="Luo G."/>
        </authorList>
    </citation>
    <scope>NUCLEOTIDE SEQUENCE [LARGE SCALE GENOMIC DNA]</scope>
    <source>
        <strain evidence="12 16">AF45-14BH</strain>
        <strain evidence="11 17">AM34-3LB</strain>
        <strain evidence="10 18">AM48-23BH</strain>
        <strain evidence="9 15">TM10-1AC</strain>
    </source>
</reference>
<dbReference type="NCBIfam" id="TIGR02364">
    <property type="entry name" value="dha_pts"/>
    <property type="match status" value="1"/>
</dbReference>
<dbReference type="Proteomes" id="UP000095390">
    <property type="component" value="Unassembled WGS sequence"/>
</dbReference>
<comment type="catalytic activity">
    <reaction evidence="1">
        <text>dihydroxyacetone + phosphoenolpyruvate = dihydroxyacetone phosphate + pyruvate</text>
        <dbReference type="Rhea" id="RHEA:18381"/>
        <dbReference type="ChEBI" id="CHEBI:15361"/>
        <dbReference type="ChEBI" id="CHEBI:16016"/>
        <dbReference type="ChEBI" id="CHEBI:57642"/>
        <dbReference type="ChEBI" id="CHEBI:58702"/>
        <dbReference type="EC" id="2.7.1.121"/>
    </reaction>
</comment>
<proteinExistence type="predicted"/>
<dbReference type="Proteomes" id="UP000284621">
    <property type="component" value="Unassembled WGS sequence"/>
</dbReference>
<dbReference type="OrthoDB" id="7065393at2"/>
<dbReference type="EMBL" id="QSOE01000022">
    <property type="protein sequence ID" value="RGI90119.1"/>
    <property type="molecule type" value="Genomic_DNA"/>
</dbReference>
<dbReference type="Proteomes" id="UP000095679">
    <property type="component" value="Unassembled WGS sequence"/>
</dbReference>
<dbReference type="Gene3D" id="3.40.50.510">
    <property type="entry name" value="Phosphotransferase system, mannose-type IIA component"/>
    <property type="match status" value="1"/>
</dbReference>
<sequence length="126" mass="13031">MVGIVVVSHSQKLAEGVVELASLMAPETPMKAAGGMDDGGFGTSFEKITEAIDEVYSDDGVAIFMDLGSAVMTTEMVLESMEDRKVKMVDCPVTEGAIAAAVVAAGGASLEEVVQVAQASKEQAKF</sequence>
<dbReference type="InterPro" id="IPR039643">
    <property type="entry name" value="DhaM"/>
</dbReference>
<dbReference type="SUPFAM" id="SSF53062">
    <property type="entry name" value="PTS system fructose IIA component-like"/>
    <property type="match status" value="1"/>
</dbReference>
<evidence type="ECO:0000313" key="15">
    <source>
        <dbReference type="Proteomes" id="UP000262524"/>
    </source>
</evidence>
<evidence type="ECO:0000259" key="6">
    <source>
        <dbReference type="PROSITE" id="PS51096"/>
    </source>
</evidence>
<dbReference type="AlphaFoldDB" id="A0A173RWI0"/>
<dbReference type="Proteomes" id="UP000262524">
    <property type="component" value="Unassembled WGS sequence"/>
</dbReference>
<dbReference type="EMBL" id="QRNJ01000120">
    <property type="protein sequence ID" value="RHK32139.1"/>
    <property type="molecule type" value="Genomic_DNA"/>
</dbReference>
<evidence type="ECO:0000313" key="17">
    <source>
        <dbReference type="Proteomes" id="UP000284621"/>
    </source>
</evidence>
<comment type="function">
    <text evidence="2">Component of the dihydroxyacetone kinase complex, which is responsible for the phosphoenolpyruvate (PEP)-dependent phosphorylation of dihydroxyacetone. DhaM serves as the phosphoryl donor. Is phosphorylated by phosphoenolpyruvate in an EI- and HPr-dependent reaction, and a phosphorelay system on histidine residues finally leads to phosphoryl transfer to DhaL and dihydroxyacetone.</text>
</comment>
<dbReference type="PROSITE" id="PS51096">
    <property type="entry name" value="PTS_EIIA_TYPE_4"/>
    <property type="match status" value="1"/>
</dbReference>
<dbReference type="GO" id="GO:0019563">
    <property type="term" value="P:glycerol catabolic process"/>
    <property type="evidence" value="ECO:0007669"/>
    <property type="project" value="InterPro"/>
</dbReference>
<dbReference type="PANTHER" id="PTHR38594">
    <property type="entry name" value="PEP-DEPENDENT DIHYDROXYACETONE KINASE, PHOSPHORYL DONOR SUBUNIT DHAM"/>
    <property type="match status" value="1"/>
</dbReference>
<dbReference type="PANTHER" id="PTHR38594:SF1">
    <property type="entry name" value="PEP-DEPENDENT DIHYDROXYACETONE KINASE, PHOSPHORYL DONOR SUBUNIT DHAM"/>
    <property type="match status" value="1"/>
</dbReference>
<evidence type="ECO:0000313" key="13">
    <source>
        <dbReference type="Proteomes" id="UP000095390"/>
    </source>
</evidence>
<dbReference type="RefSeq" id="WP_022169447.1">
    <property type="nucleotide sequence ID" value="NZ_BLYK01000106.1"/>
</dbReference>
<dbReference type="Proteomes" id="UP000286561">
    <property type="component" value="Unassembled WGS sequence"/>
</dbReference>
<keyword evidence="4 7" id="KW-0808">Transferase</keyword>
<dbReference type="InterPro" id="IPR012844">
    <property type="entry name" value="DhaM_N"/>
</dbReference>
<feature type="domain" description="PTS EIIA type-4" evidence="6">
    <location>
        <begin position="1"/>
        <end position="124"/>
    </location>
</feature>
<evidence type="ECO:0000313" key="8">
    <source>
        <dbReference type="EMBL" id="CUO96810.1"/>
    </source>
</evidence>
<dbReference type="EMBL" id="QSID01000004">
    <property type="protein sequence ID" value="RHC66370.1"/>
    <property type="molecule type" value="Genomic_DNA"/>
</dbReference>
<dbReference type="EMBL" id="QSEP01000005">
    <property type="protein sequence ID" value="RGZ85901.1"/>
    <property type="molecule type" value="Genomic_DNA"/>
</dbReference>
<evidence type="ECO:0000313" key="16">
    <source>
        <dbReference type="Proteomes" id="UP000283497"/>
    </source>
</evidence>
<evidence type="ECO:0000313" key="9">
    <source>
        <dbReference type="EMBL" id="RGI90119.1"/>
    </source>
</evidence>
<evidence type="ECO:0000256" key="4">
    <source>
        <dbReference type="ARBA" id="ARBA00022679"/>
    </source>
</evidence>
<gene>
    <name evidence="7" type="primary">dhaM_2</name>
    <name evidence="8" type="synonym">dhaM_1</name>
    <name evidence="12" type="ORF">DW068_16930</name>
    <name evidence="11" type="ORF">DW833_04320</name>
    <name evidence="10" type="ORF">DW972_02265</name>
    <name evidence="9" type="ORF">DXD91_05195</name>
    <name evidence="8" type="ORF">ERS852450_02772</name>
    <name evidence="7" type="ORF">ERS852578_00455</name>
</gene>
<dbReference type="InterPro" id="IPR036662">
    <property type="entry name" value="PTS_EIIA_man-typ_sf"/>
</dbReference>